<keyword evidence="3 5" id="KW-1133">Transmembrane helix</keyword>
<evidence type="ECO:0000256" key="5">
    <source>
        <dbReference type="SAM" id="Phobius"/>
    </source>
</evidence>
<comment type="subcellular location">
    <subcellularLocation>
        <location evidence="1">Membrane</location>
    </subcellularLocation>
</comment>
<evidence type="ECO:0000313" key="7">
    <source>
        <dbReference type="Proteomes" id="UP000041254"/>
    </source>
</evidence>
<dbReference type="EMBL" id="CDMY01000227">
    <property type="protein sequence ID" value="CEL94870.1"/>
    <property type="molecule type" value="Genomic_DNA"/>
</dbReference>
<organism evidence="6 7">
    <name type="scientific">Vitrella brassicaformis (strain CCMP3155)</name>
    <dbReference type="NCBI Taxonomy" id="1169540"/>
    <lineage>
        <taxon>Eukaryota</taxon>
        <taxon>Sar</taxon>
        <taxon>Alveolata</taxon>
        <taxon>Colpodellida</taxon>
        <taxon>Vitrellaceae</taxon>
        <taxon>Vitrella</taxon>
    </lineage>
</organism>
<evidence type="ECO:0000256" key="3">
    <source>
        <dbReference type="ARBA" id="ARBA00022989"/>
    </source>
</evidence>
<feature type="transmembrane region" description="Helical" evidence="5">
    <location>
        <begin position="145"/>
        <end position="165"/>
    </location>
</feature>
<reference evidence="6 7" key="1">
    <citation type="submission" date="2014-11" db="EMBL/GenBank/DDBJ databases">
        <authorList>
            <person name="Zhu J."/>
            <person name="Qi W."/>
            <person name="Song R."/>
        </authorList>
    </citation>
    <scope>NUCLEOTIDE SEQUENCE [LARGE SCALE GENOMIC DNA]</scope>
</reference>
<dbReference type="Pfam" id="PF01124">
    <property type="entry name" value="MAPEG"/>
    <property type="match status" value="1"/>
</dbReference>
<dbReference type="SUPFAM" id="SSF161084">
    <property type="entry name" value="MAPEG domain-like"/>
    <property type="match status" value="1"/>
</dbReference>
<evidence type="ECO:0008006" key="8">
    <source>
        <dbReference type="Google" id="ProtNLM"/>
    </source>
</evidence>
<gene>
    <name evidence="6" type="ORF">Vbra_11714</name>
</gene>
<keyword evidence="4 5" id="KW-0472">Membrane</keyword>
<dbReference type="Proteomes" id="UP000041254">
    <property type="component" value="Unassembled WGS sequence"/>
</dbReference>
<accession>A0A0G4EGZ5</accession>
<proteinExistence type="predicted"/>
<feature type="transmembrane region" description="Helical" evidence="5">
    <location>
        <begin position="106"/>
        <end position="125"/>
    </location>
</feature>
<dbReference type="InParanoid" id="A0A0G4EGZ5"/>
<dbReference type="InterPro" id="IPR001129">
    <property type="entry name" value="Membr-assoc_MAPEG"/>
</dbReference>
<keyword evidence="2 5" id="KW-0812">Transmembrane</keyword>
<dbReference type="Gene3D" id="1.20.120.550">
    <property type="entry name" value="Membrane associated eicosanoid/glutathione metabolism-like domain"/>
    <property type="match status" value="1"/>
</dbReference>
<name>A0A0G4EGZ5_VITBC</name>
<protein>
    <recommendedName>
        <fullName evidence="8">MAPEG family protein</fullName>
    </recommendedName>
</protein>
<dbReference type="InterPro" id="IPR023352">
    <property type="entry name" value="MAPEG-like_dom_sf"/>
</dbReference>
<dbReference type="GO" id="GO:0016020">
    <property type="term" value="C:membrane"/>
    <property type="evidence" value="ECO:0007669"/>
    <property type="project" value="UniProtKB-SubCell"/>
</dbReference>
<evidence type="ECO:0000313" key="6">
    <source>
        <dbReference type="EMBL" id="CEL94870.1"/>
    </source>
</evidence>
<evidence type="ECO:0000256" key="1">
    <source>
        <dbReference type="ARBA" id="ARBA00004370"/>
    </source>
</evidence>
<dbReference type="VEuPathDB" id="CryptoDB:Vbra_11714"/>
<dbReference type="AlphaFoldDB" id="A0A0G4EGZ5"/>
<sequence>MALEASVVAPVLLFTVLNALENLALSFITAITRVKTGVLFGSGAAKADSEDGEAHVSRDTSLLLTQYSRAHGNHTEMIAVHLLLLLGLTLAASVEGVGYGLTELALYIYGGIFFVLRTMHTYALLRSDAFEKAHIFRPIGFVGNLTLMGAMAVHLFVGYLSAAGAI</sequence>
<feature type="transmembrane region" description="Helical" evidence="5">
    <location>
        <begin position="78"/>
        <end position="100"/>
    </location>
</feature>
<evidence type="ECO:0000256" key="2">
    <source>
        <dbReference type="ARBA" id="ARBA00022692"/>
    </source>
</evidence>
<dbReference type="PhylomeDB" id="A0A0G4EGZ5"/>
<evidence type="ECO:0000256" key="4">
    <source>
        <dbReference type="ARBA" id="ARBA00023136"/>
    </source>
</evidence>
<keyword evidence="7" id="KW-1185">Reference proteome</keyword>